<dbReference type="AlphaFoldDB" id="A0A388K800"/>
<accession>A0A388K800</accession>
<dbReference type="EMBL" id="BFEA01000070">
    <property type="protein sequence ID" value="GBG66167.1"/>
    <property type="molecule type" value="Genomic_DNA"/>
</dbReference>
<organism evidence="2 3">
    <name type="scientific">Chara braunii</name>
    <name type="common">Braun's stonewort</name>
    <dbReference type="NCBI Taxonomy" id="69332"/>
    <lineage>
        <taxon>Eukaryota</taxon>
        <taxon>Viridiplantae</taxon>
        <taxon>Streptophyta</taxon>
        <taxon>Charophyceae</taxon>
        <taxon>Charales</taxon>
        <taxon>Characeae</taxon>
        <taxon>Chara</taxon>
    </lineage>
</organism>
<sequence length="171" mass="18000">MGRSGSVVEEAEMGDSGGDGDERWSGSRKLKAGGTAWGAGNRDQVPPRVQGEVWYGTVEGGGGGRDGVWSGSRRGWGSLGRPWKGRRRGIVRIAGEMRGGVSGGGGDGRWSRSEKLGTGGWKVSVMLPHRISLLIRGPKGSKLTDVSHVHTLALSSVVVRSSLRFFGCIAN</sequence>
<comment type="caution">
    <text evidence="2">The sequence shown here is derived from an EMBL/GenBank/DDBJ whole genome shotgun (WGS) entry which is preliminary data.</text>
</comment>
<keyword evidence="3" id="KW-1185">Reference proteome</keyword>
<evidence type="ECO:0000256" key="1">
    <source>
        <dbReference type="SAM" id="MobiDB-lite"/>
    </source>
</evidence>
<proteinExistence type="predicted"/>
<evidence type="ECO:0000313" key="3">
    <source>
        <dbReference type="Proteomes" id="UP000265515"/>
    </source>
</evidence>
<reference evidence="2 3" key="1">
    <citation type="journal article" date="2018" name="Cell">
        <title>The Chara Genome: Secondary Complexity and Implications for Plant Terrestrialization.</title>
        <authorList>
            <person name="Nishiyama T."/>
            <person name="Sakayama H."/>
            <person name="Vries J.D."/>
            <person name="Buschmann H."/>
            <person name="Saint-Marcoux D."/>
            <person name="Ullrich K.K."/>
            <person name="Haas F.B."/>
            <person name="Vanderstraeten L."/>
            <person name="Becker D."/>
            <person name="Lang D."/>
            <person name="Vosolsobe S."/>
            <person name="Rombauts S."/>
            <person name="Wilhelmsson P.K.I."/>
            <person name="Janitza P."/>
            <person name="Kern R."/>
            <person name="Heyl A."/>
            <person name="Rumpler F."/>
            <person name="Villalobos L.I.A.C."/>
            <person name="Clay J.M."/>
            <person name="Skokan R."/>
            <person name="Toyoda A."/>
            <person name="Suzuki Y."/>
            <person name="Kagoshima H."/>
            <person name="Schijlen E."/>
            <person name="Tajeshwar N."/>
            <person name="Catarino B."/>
            <person name="Hetherington A.J."/>
            <person name="Saltykova A."/>
            <person name="Bonnot C."/>
            <person name="Breuninger H."/>
            <person name="Symeonidi A."/>
            <person name="Radhakrishnan G.V."/>
            <person name="Van Nieuwerburgh F."/>
            <person name="Deforce D."/>
            <person name="Chang C."/>
            <person name="Karol K.G."/>
            <person name="Hedrich R."/>
            <person name="Ulvskov P."/>
            <person name="Glockner G."/>
            <person name="Delwiche C.F."/>
            <person name="Petrasek J."/>
            <person name="Van de Peer Y."/>
            <person name="Friml J."/>
            <person name="Beilby M."/>
            <person name="Dolan L."/>
            <person name="Kohara Y."/>
            <person name="Sugano S."/>
            <person name="Fujiyama A."/>
            <person name="Delaux P.-M."/>
            <person name="Quint M."/>
            <person name="TheiBen G."/>
            <person name="Hagemann M."/>
            <person name="Harholt J."/>
            <person name="Dunand C."/>
            <person name="Zachgo S."/>
            <person name="Langdale J."/>
            <person name="Maumus F."/>
            <person name="Straeten D.V.D."/>
            <person name="Gould S.B."/>
            <person name="Rensing S.A."/>
        </authorList>
    </citation>
    <scope>NUCLEOTIDE SEQUENCE [LARGE SCALE GENOMIC DNA]</scope>
    <source>
        <strain evidence="2 3">S276</strain>
    </source>
</reference>
<feature type="region of interest" description="Disordered" evidence="1">
    <location>
        <begin position="1"/>
        <end position="47"/>
    </location>
</feature>
<dbReference type="Gramene" id="GBG66167">
    <property type="protein sequence ID" value="GBG66167"/>
    <property type="gene ID" value="CBR_g57049"/>
</dbReference>
<evidence type="ECO:0000313" key="2">
    <source>
        <dbReference type="EMBL" id="GBG66167.1"/>
    </source>
</evidence>
<name>A0A388K800_CHABU</name>
<dbReference type="Proteomes" id="UP000265515">
    <property type="component" value="Unassembled WGS sequence"/>
</dbReference>
<gene>
    <name evidence="2" type="ORF">CBR_g57049</name>
</gene>
<protein>
    <submittedName>
        <fullName evidence="2">Uncharacterized protein</fullName>
    </submittedName>
</protein>